<accession>A0A972FJD5</accession>
<dbReference type="AlphaFoldDB" id="A0A972FJD5"/>
<dbReference type="InterPro" id="IPR037107">
    <property type="entry name" value="Put_OMP_sf"/>
</dbReference>
<dbReference type="Proteomes" id="UP000712080">
    <property type="component" value="Unassembled WGS sequence"/>
</dbReference>
<keyword evidence="2" id="KW-1185">Reference proteome</keyword>
<dbReference type="EMBL" id="JAAMPU010000096">
    <property type="protein sequence ID" value="NMH26853.1"/>
    <property type="molecule type" value="Genomic_DNA"/>
</dbReference>
<sequence>MRLLLVLLLPCTVFCQKIDHFVSFRDIKSESYSRFHYDNDYFTSTDRNYTQGYNFELVLKAFRKNPLNHIFFKSKDSEFRYGVSLEHIGYTPDKYKFAEIQYGDRPFAAAIMLKNFLIATDTIRKSRLTSSLNLGILGPGAFGKEMQVGIHEATGNTIPLGWRNQIKNDVVINYQVDYEKQLFRFRNIFAINAQGTARLGTLFTNASVGINSVIGIINSPFTSVTAKRKFSLYAYSQPMVSVIGYDATLQGGLFNDKSPYTIPSGHIKRFVGQHNYGIILQTRTLYFEYSRTMITREFYPQASGKWGGIRFGFTF</sequence>
<comment type="caution">
    <text evidence="1">The sequence shown here is derived from an EMBL/GenBank/DDBJ whole genome shotgun (WGS) entry which is preliminary data.</text>
</comment>
<dbReference type="Pfam" id="PF09982">
    <property type="entry name" value="LpxR"/>
    <property type="match status" value="1"/>
</dbReference>
<name>A0A972FJD5_9FLAO</name>
<reference evidence="1" key="1">
    <citation type="submission" date="2020-02" db="EMBL/GenBank/DDBJ databases">
        <title>Flavobacterium sp. genome.</title>
        <authorList>
            <person name="Jung H.S."/>
            <person name="Baek J.H."/>
            <person name="Jeon C.O."/>
        </authorList>
    </citation>
    <scope>NUCLEOTIDE SEQUENCE</scope>
    <source>
        <strain evidence="1">SE-s28</strain>
    </source>
</reference>
<dbReference type="Gene3D" id="2.40.128.140">
    <property type="entry name" value="Outer membrane protein"/>
    <property type="match status" value="1"/>
</dbReference>
<dbReference type="InterPro" id="IPR018707">
    <property type="entry name" value="LpxR"/>
</dbReference>
<evidence type="ECO:0000313" key="1">
    <source>
        <dbReference type="EMBL" id="NMH26853.1"/>
    </source>
</evidence>
<evidence type="ECO:0000313" key="2">
    <source>
        <dbReference type="Proteomes" id="UP000712080"/>
    </source>
</evidence>
<organism evidence="1 2">
    <name type="scientific">Flavobacterium silvaticum</name>
    <dbReference type="NCBI Taxonomy" id="1852020"/>
    <lineage>
        <taxon>Bacteria</taxon>
        <taxon>Pseudomonadati</taxon>
        <taxon>Bacteroidota</taxon>
        <taxon>Flavobacteriia</taxon>
        <taxon>Flavobacteriales</taxon>
        <taxon>Flavobacteriaceae</taxon>
        <taxon>Flavobacterium</taxon>
    </lineage>
</organism>
<gene>
    <name evidence="1" type="ORF">G6047_02310</name>
</gene>
<proteinExistence type="predicted"/>
<dbReference type="RefSeq" id="WP_169525853.1">
    <property type="nucleotide sequence ID" value="NZ_JAAMPU010000096.1"/>
</dbReference>
<protein>
    <submittedName>
        <fullName evidence="1">Lipid A deacylase LpxR family protein</fullName>
    </submittedName>
</protein>